<dbReference type="InterPro" id="IPR010292">
    <property type="entry name" value="Uncharacterised_CreA"/>
</dbReference>
<dbReference type="RefSeq" id="WP_034845538.1">
    <property type="nucleotide sequence ID" value="NZ_JANX01000488.1"/>
</dbReference>
<reference evidence="2 3" key="1">
    <citation type="submission" date="2014-01" db="EMBL/GenBank/DDBJ databases">
        <title>Genome sequence determination for a cystic fibrosis isolate, Inquilinus limosus.</title>
        <authorList>
            <person name="Pino M."/>
            <person name="Di Conza J."/>
            <person name="Gutkind G."/>
        </authorList>
    </citation>
    <scope>NUCLEOTIDE SEQUENCE [LARGE SCALE GENOMIC DNA]</scope>
    <source>
        <strain evidence="2 3">MP06</strain>
    </source>
</reference>
<feature type="chain" id="PRO_5001968276" evidence="1">
    <location>
        <begin position="22"/>
        <end position="153"/>
    </location>
</feature>
<protein>
    <submittedName>
        <fullName evidence="2">CreA</fullName>
    </submittedName>
</protein>
<keyword evidence="1" id="KW-0732">Signal</keyword>
<evidence type="ECO:0000313" key="3">
    <source>
        <dbReference type="Proteomes" id="UP000029995"/>
    </source>
</evidence>
<comment type="caution">
    <text evidence="2">The sequence shown here is derived from an EMBL/GenBank/DDBJ whole genome shotgun (WGS) entry which is preliminary data.</text>
</comment>
<name>A0A0A0D0Z1_9PROT</name>
<organism evidence="2 3">
    <name type="scientific">Inquilinus limosus MP06</name>
    <dbReference type="NCBI Taxonomy" id="1398085"/>
    <lineage>
        <taxon>Bacteria</taxon>
        <taxon>Pseudomonadati</taxon>
        <taxon>Pseudomonadota</taxon>
        <taxon>Alphaproteobacteria</taxon>
        <taxon>Rhodospirillales</taxon>
        <taxon>Rhodospirillaceae</taxon>
        <taxon>Inquilinus</taxon>
    </lineage>
</organism>
<dbReference type="PIRSF" id="PIRSF003174">
    <property type="entry name" value="CreA"/>
    <property type="match status" value="1"/>
</dbReference>
<dbReference type="OrthoDB" id="9788409at2"/>
<feature type="signal peptide" evidence="1">
    <location>
        <begin position="1"/>
        <end position="21"/>
    </location>
</feature>
<dbReference type="Proteomes" id="UP000029995">
    <property type="component" value="Unassembled WGS sequence"/>
</dbReference>
<sequence>MRLSAFVVAAGAMLAASGARAEDVGCVNTAFKLIGPDHKVCVEAFTDPDIPGVACYLSQARTGGVSGWLGLAEDPSRFALACRQVGPITLPDRIDRQKEVFDSSTSILFKETQVVRMYDRPRNTLVYLSYSTKLVDGSPMNSVAAVPVMPWGQ</sequence>
<dbReference type="AlphaFoldDB" id="A0A0A0D0Z1"/>
<gene>
    <name evidence="2" type="ORF">P409_26620</name>
</gene>
<evidence type="ECO:0000256" key="1">
    <source>
        <dbReference type="SAM" id="SignalP"/>
    </source>
</evidence>
<proteinExistence type="predicted"/>
<evidence type="ECO:0000313" key="2">
    <source>
        <dbReference type="EMBL" id="KGM31538.1"/>
    </source>
</evidence>
<dbReference type="GO" id="GO:0005829">
    <property type="term" value="C:cytosol"/>
    <property type="evidence" value="ECO:0007669"/>
    <property type="project" value="TreeGrafter"/>
</dbReference>
<dbReference type="PANTHER" id="PTHR37952:SF2">
    <property type="entry name" value="PROTEIN CREA"/>
    <property type="match status" value="1"/>
</dbReference>
<dbReference type="EMBL" id="JANX01000488">
    <property type="protein sequence ID" value="KGM31538.1"/>
    <property type="molecule type" value="Genomic_DNA"/>
</dbReference>
<dbReference type="Pfam" id="PF05981">
    <property type="entry name" value="CreA"/>
    <property type="match status" value="1"/>
</dbReference>
<accession>A0A0A0D0Z1</accession>
<dbReference type="PANTHER" id="PTHR37952">
    <property type="match status" value="1"/>
</dbReference>